<evidence type="ECO:0000313" key="1">
    <source>
        <dbReference type="EMBL" id="WWQ61887.1"/>
    </source>
</evidence>
<evidence type="ECO:0000313" key="2">
    <source>
        <dbReference type="Proteomes" id="UP001432202"/>
    </source>
</evidence>
<dbReference type="EMBL" id="CP146017">
    <property type="protein sequence ID" value="WWQ61887.1"/>
    <property type="molecule type" value="Genomic_DNA"/>
</dbReference>
<gene>
    <name evidence="1" type="ORF">V6M85_14145</name>
</gene>
<sequence>MVFSSVYLKALVRIGNELGVEVTATKIQKIFFLLQEEGGKDVGLKFEPYIFGPYSKELDEVLDSLVDQGVIEEKAKPIKDVLTGFIIGYKRSYILKDDRDSHVEAEVEKFFEKWVVKDRKEILNYVYRKYPQWTRYSVIRDKVLRM</sequence>
<dbReference type="AlphaFoldDB" id="A0AAX4L5I3"/>
<dbReference type="Proteomes" id="UP001432202">
    <property type="component" value="Plasmid pRT2"/>
</dbReference>
<keyword evidence="2" id="KW-1185">Reference proteome</keyword>
<dbReference type="GeneID" id="89337932"/>
<geneLocation type="plasmid" evidence="1 2">
    <name>pRT2</name>
</geneLocation>
<organism evidence="1 2">
    <name type="scientific">Sulfolobus tengchongensis</name>
    <dbReference type="NCBI Taxonomy" id="207809"/>
    <lineage>
        <taxon>Archaea</taxon>
        <taxon>Thermoproteota</taxon>
        <taxon>Thermoprotei</taxon>
        <taxon>Sulfolobales</taxon>
        <taxon>Sulfolobaceae</taxon>
        <taxon>Sulfolobus</taxon>
    </lineage>
</organism>
<dbReference type="RefSeq" id="WP_338604913.1">
    <property type="nucleotide sequence ID" value="NZ_CP146017.1"/>
</dbReference>
<protein>
    <submittedName>
        <fullName evidence="1">Conjugal transfer protein</fullName>
    </submittedName>
</protein>
<accession>A0AAX4L5I3</accession>
<keyword evidence="1" id="KW-0614">Plasmid</keyword>
<name>A0AAX4L5I3_9CREN</name>
<proteinExistence type="predicted"/>
<reference evidence="1 2" key="1">
    <citation type="submission" date="2024-02" db="EMBL/GenBank/DDBJ databases">
        <title>STSV induces naive adaptation in Sulfolobus.</title>
        <authorList>
            <person name="Xiang X."/>
            <person name="Song M."/>
        </authorList>
    </citation>
    <scope>NUCLEOTIDE SEQUENCE [LARGE SCALE GENOMIC DNA]</scope>
    <source>
        <strain evidence="1 2">RT2</strain>
        <plasmid evidence="1 2">pRT2</plasmid>
    </source>
</reference>